<feature type="transmembrane region" description="Helical" evidence="5">
    <location>
        <begin position="107"/>
        <end position="126"/>
    </location>
</feature>
<evidence type="ECO:0000313" key="6">
    <source>
        <dbReference type="EMBL" id="CAB4541856.1"/>
    </source>
</evidence>
<dbReference type="PANTHER" id="PTHR23514">
    <property type="entry name" value="BYPASS OF STOP CODON PROTEIN 6"/>
    <property type="match status" value="1"/>
</dbReference>
<dbReference type="EMBL" id="CAEZSR010000007">
    <property type="protein sequence ID" value="CAB4541856.1"/>
    <property type="molecule type" value="Genomic_DNA"/>
</dbReference>
<dbReference type="PANTHER" id="PTHR23514:SF13">
    <property type="entry name" value="INNER MEMBRANE PROTEIN YBJJ"/>
    <property type="match status" value="1"/>
</dbReference>
<feature type="transmembrane region" description="Helical" evidence="5">
    <location>
        <begin position="257"/>
        <end position="276"/>
    </location>
</feature>
<dbReference type="InterPro" id="IPR036259">
    <property type="entry name" value="MFS_trans_sf"/>
</dbReference>
<dbReference type="AlphaFoldDB" id="A0A6J6BS95"/>
<feature type="transmembrane region" description="Helical" evidence="5">
    <location>
        <begin position="288"/>
        <end position="306"/>
    </location>
</feature>
<feature type="transmembrane region" description="Helical" evidence="5">
    <location>
        <begin position="373"/>
        <end position="392"/>
    </location>
</feature>
<evidence type="ECO:0000256" key="2">
    <source>
        <dbReference type="ARBA" id="ARBA00022692"/>
    </source>
</evidence>
<keyword evidence="3 5" id="KW-1133">Transmembrane helix</keyword>
<dbReference type="SUPFAM" id="SSF103473">
    <property type="entry name" value="MFS general substrate transporter"/>
    <property type="match status" value="1"/>
</dbReference>
<dbReference type="Pfam" id="PF07690">
    <property type="entry name" value="MFS_1"/>
    <property type="match status" value="1"/>
</dbReference>
<keyword evidence="4 5" id="KW-0472">Membrane</keyword>
<dbReference type="GO" id="GO:0022857">
    <property type="term" value="F:transmembrane transporter activity"/>
    <property type="evidence" value="ECO:0007669"/>
    <property type="project" value="InterPro"/>
</dbReference>
<evidence type="ECO:0000256" key="4">
    <source>
        <dbReference type="ARBA" id="ARBA00023136"/>
    </source>
</evidence>
<accession>A0A6J6BS95</accession>
<feature type="transmembrane region" description="Helical" evidence="5">
    <location>
        <begin position="224"/>
        <end position="245"/>
    </location>
</feature>
<dbReference type="CDD" id="cd17393">
    <property type="entry name" value="MFS_MosC_like"/>
    <property type="match status" value="1"/>
</dbReference>
<reference evidence="6" key="1">
    <citation type="submission" date="2020-05" db="EMBL/GenBank/DDBJ databases">
        <authorList>
            <person name="Chiriac C."/>
            <person name="Salcher M."/>
            <person name="Ghai R."/>
            <person name="Kavagutti S V."/>
        </authorList>
    </citation>
    <scope>NUCLEOTIDE SEQUENCE</scope>
</reference>
<name>A0A6J6BS95_9ZZZZ</name>
<evidence type="ECO:0000256" key="1">
    <source>
        <dbReference type="ARBA" id="ARBA00004141"/>
    </source>
</evidence>
<protein>
    <submittedName>
        <fullName evidence="6">Unannotated protein</fullName>
    </submittedName>
</protein>
<evidence type="ECO:0000256" key="3">
    <source>
        <dbReference type="ARBA" id="ARBA00022989"/>
    </source>
</evidence>
<dbReference type="InterPro" id="IPR051788">
    <property type="entry name" value="MFS_Transporter"/>
</dbReference>
<keyword evidence="2 5" id="KW-0812">Transmembrane</keyword>
<dbReference type="GO" id="GO:0016020">
    <property type="term" value="C:membrane"/>
    <property type="evidence" value="ECO:0007669"/>
    <property type="project" value="UniProtKB-SubCell"/>
</dbReference>
<gene>
    <name evidence="6" type="ORF">UFOPK1493_00363</name>
</gene>
<feature type="transmembrane region" description="Helical" evidence="5">
    <location>
        <begin position="54"/>
        <end position="72"/>
    </location>
</feature>
<organism evidence="6">
    <name type="scientific">freshwater metagenome</name>
    <dbReference type="NCBI Taxonomy" id="449393"/>
    <lineage>
        <taxon>unclassified sequences</taxon>
        <taxon>metagenomes</taxon>
        <taxon>ecological metagenomes</taxon>
    </lineage>
</organism>
<sequence>MSDAPPTAGAPAPRATHAALAAATLFFVNGATFSNWLPRITEIRDQLGLGNAGLGVTLLGGGLGGIIGAVAVGRLSERLGSARLLTIAAVTLSVGMPLIAFAPHAALLLVLLTVLGAFDVFNDVAMNAQGVMAQEQLDRPIMNRLHGMWSLGFTGGALVGSLARATEIPIEVHLVTVGALLLATTLVVRRWFIPVDAPHEPAATAAGTDDAPTRRRLRPDGPMIAMALAAIGAIALEVAPADWAAVLLTDEFDAGRLAGLGTVACAGAMLVGRLSGDHVLERVGETRLMNGAMWLVGAGLVVTVLAPATPMAVVGLMLWGLGLSVVFPQLYATAARLPGTSAGAGLGWMLLGQRFGSMLTAVSIGAVSQWQDVRIAFAVVGGVALVLMAGALHRGRQAVASGPLAEATPR</sequence>
<proteinExistence type="predicted"/>
<comment type="subcellular location">
    <subcellularLocation>
        <location evidence="1">Membrane</location>
        <topology evidence="1">Multi-pass membrane protein</topology>
    </subcellularLocation>
</comment>
<dbReference type="InterPro" id="IPR011701">
    <property type="entry name" value="MFS"/>
</dbReference>
<dbReference type="Gene3D" id="1.20.1250.20">
    <property type="entry name" value="MFS general substrate transporter like domains"/>
    <property type="match status" value="1"/>
</dbReference>
<evidence type="ECO:0000256" key="5">
    <source>
        <dbReference type="SAM" id="Phobius"/>
    </source>
</evidence>